<comment type="caution">
    <text evidence="2">The sequence shown here is derived from an EMBL/GenBank/DDBJ whole genome shotgun (WGS) entry which is preliminary data.</text>
</comment>
<feature type="transmembrane region" description="Helical" evidence="1">
    <location>
        <begin position="53"/>
        <end position="72"/>
    </location>
</feature>
<evidence type="ECO:0000256" key="1">
    <source>
        <dbReference type="SAM" id="Phobius"/>
    </source>
</evidence>
<organism evidence="2 3">
    <name type="scientific">Ignisphaera aggregans</name>
    <dbReference type="NCBI Taxonomy" id="334771"/>
    <lineage>
        <taxon>Archaea</taxon>
        <taxon>Thermoproteota</taxon>
        <taxon>Thermoprotei</taxon>
        <taxon>Desulfurococcales</taxon>
        <taxon>Desulfurococcaceae</taxon>
        <taxon>Ignisphaera</taxon>
    </lineage>
</organism>
<sequence>MSRLLSELSKYPIEIRLIIVRGIYGVLIGLILTPLAMTGYIEALPRLFLTEELASYFTWIYLVIFYIPSIYIAKRLRVRRKFDLYFRGILVYLASAILTHIIIASA</sequence>
<keyword evidence="1" id="KW-1133">Transmembrane helix</keyword>
<keyword evidence="1" id="KW-0472">Membrane</keyword>
<name>A0A832YRX2_9CREN</name>
<dbReference type="Proteomes" id="UP000605805">
    <property type="component" value="Unassembled WGS sequence"/>
</dbReference>
<protein>
    <submittedName>
        <fullName evidence="2">Uncharacterized protein</fullName>
    </submittedName>
</protein>
<feature type="transmembrane region" description="Helical" evidence="1">
    <location>
        <begin position="84"/>
        <end position="103"/>
    </location>
</feature>
<evidence type="ECO:0000313" key="2">
    <source>
        <dbReference type="EMBL" id="HIP56610.1"/>
    </source>
</evidence>
<dbReference type="EMBL" id="DQTV01000017">
    <property type="protein sequence ID" value="HIP56610.1"/>
    <property type="molecule type" value="Genomic_DNA"/>
</dbReference>
<accession>A0A832YRX2</accession>
<evidence type="ECO:0000313" key="3">
    <source>
        <dbReference type="Proteomes" id="UP000605805"/>
    </source>
</evidence>
<gene>
    <name evidence="2" type="ORF">EYH02_00855</name>
</gene>
<keyword evidence="1" id="KW-0812">Transmembrane</keyword>
<proteinExistence type="predicted"/>
<feature type="transmembrane region" description="Helical" evidence="1">
    <location>
        <begin position="21"/>
        <end position="41"/>
    </location>
</feature>
<dbReference type="AlphaFoldDB" id="A0A832YRX2"/>
<reference evidence="2" key="1">
    <citation type="journal article" date="2020" name="ISME J.">
        <title>Gammaproteobacteria mediating utilization of methyl-, sulfur- and petroleum organic compounds in deep ocean hydrothermal plumes.</title>
        <authorList>
            <person name="Zhou Z."/>
            <person name="Liu Y."/>
            <person name="Pan J."/>
            <person name="Cron B.R."/>
            <person name="Toner B.M."/>
            <person name="Anantharaman K."/>
            <person name="Breier J.A."/>
            <person name="Dick G.J."/>
            <person name="Li M."/>
        </authorList>
    </citation>
    <scope>NUCLEOTIDE SEQUENCE</scope>
    <source>
        <strain evidence="2">SZUA-1435</strain>
    </source>
</reference>